<dbReference type="AlphaFoldDB" id="V5YNM1"/>
<proteinExistence type="predicted"/>
<reference evidence="1" key="2">
    <citation type="submission" date="2024-06" db="EMBL/GenBank/DDBJ databases">
        <authorList>
            <person name="Sakai Y."/>
            <person name="Fujii T."/>
        </authorList>
    </citation>
    <scope>NUCLEOTIDE SEQUENCE</scope>
    <source>
        <strain evidence="1">M701</strain>
        <plasmid evidence="1">pM7012</plasmid>
    </source>
</reference>
<sequence>MSNIMMREVRTKVRAGDIVMHETPRAARVRDLVTAYQNEEEIPPIRIGSEKRAHWKTGPRGMEESGHGYFLADGHHRLAAFIEVFGLDAQIDVLMRRPVSQGDLTESPLTA</sequence>
<organism evidence="1">
    <name type="scientific">Burkholderia sp. M701</name>
    <dbReference type="NCBI Taxonomy" id="326454"/>
    <lineage>
        <taxon>Bacteria</taxon>
        <taxon>Pseudomonadati</taxon>
        <taxon>Pseudomonadota</taxon>
        <taxon>Betaproteobacteria</taxon>
        <taxon>Burkholderiales</taxon>
        <taxon>Burkholderiaceae</taxon>
        <taxon>Burkholderia</taxon>
    </lineage>
</organism>
<evidence type="ECO:0008006" key="2">
    <source>
        <dbReference type="Google" id="ProtNLM"/>
    </source>
</evidence>
<accession>V5YNM1</accession>
<dbReference type="EMBL" id="AB853026">
    <property type="protein sequence ID" value="BAO19190.1"/>
    <property type="molecule type" value="Genomic_DNA"/>
</dbReference>
<keyword evidence="1" id="KW-0614">Plasmid</keyword>
<dbReference type="RefSeq" id="WP_023842731.1">
    <property type="nucleotide sequence ID" value="NC_022995.1"/>
</dbReference>
<geneLocation type="plasmid" evidence="1">
    <name>pM7012</name>
</geneLocation>
<reference evidence="1" key="1">
    <citation type="journal article" date="2014" name="Microbiology">
        <title>A 2,4-dichlorophenoxyacetic acid degradation plasmid pM7012 discloses distribution of an unclassified megaplasmid group across bacterial species.</title>
        <authorList>
            <person name="Sakai Y."/>
            <person name="Ogawa N."/>
            <person name="Shimomura Y."/>
            <person name="Fujii T."/>
        </authorList>
    </citation>
    <scope>NUCLEOTIDE SEQUENCE</scope>
    <source>
        <strain evidence="1">M701</strain>
    </source>
</reference>
<protein>
    <recommendedName>
        <fullName evidence="2">ParB/Sulfiredoxin domain-containing protein</fullName>
    </recommendedName>
</protein>
<evidence type="ECO:0000313" key="1">
    <source>
        <dbReference type="EMBL" id="BAO19190.1"/>
    </source>
</evidence>
<name>V5YNM1_9BURK</name>